<dbReference type="OrthoDB" id="3826968at2"/>
<keyword evidence="1" id="KW-0808">Transferase</keyword>
<evidence type="ECO:0000313" key="2">
    <source>
        <dbReference type="Proteomes" id="UP000198480"/>
    </source>
</evidence>
<dbReference type="InterPro" id="IPR029063">
    <property type="entry name" value="SAM-dependent_MTases_sf"/>
</dbReference>
<dbReference type="Gene3D" id="3.40.50.150">
    <property type="entry name" value="Vaccinia Virus protein VP39"/>
    <property type="match status" value="1"/>
</dbReference>
<dbReference type="PANTHER" id="PTHR40036:SF1">
    <property type="entry name" value="MACROCIN O-METHYLTRANSFERASE"/>
    <property type="match status" value="1"/>
</dbReference>
<keyword evidence="1" id="KW-0489">Methyltransferase</keyword>
<protein>
    <submittedName>
        <fullName evidence="1">Macrocin-O-methyltransferase (TylF)</fullName>
    </submittedName>
</protein>
<dbReference type="Proteomes" id="UP000198480">
    <property type="component" value="Unassembled WGS sequence"/>
</dbReference>
<dbReference type="SUPFAM" id="SSF53335">
    <property type="entry name" value="S-adenosyl-L-methionine-dependent methyltransferases"/>
    <property type="match status" value="1"/>
</dbReference>
<sequence length="247" mass="28875">MLKNWIKKKVKKEAPKSYVFPQDFSEEVINLIKKITPFTMTSPERLISLIYSIEYIHKNKIDGDFVECGVWKGGSVMAMILKLQKLEVENRRIWLYDTFEGMTAPQQEDQKYDGTSASQLLEKDIERKSNVWAVCHLEEVIKNISSLSYPKNLINYVKGPVEKTLNKEVPKKISLLRLDTDWYESTKVELDILFPKLVNGGVLIIDDYGHWKGCRKAVDEYFSKIDKPFFLHRIDYTGRILVKTWDD</sequence>
<dbReference type="RefSeq" id="WP_089239435.1">
    <property type="nucleotide sequence ID" value="NZ_FZOK01000005.1"/>
</dbReference>
<dbReference type="GO" id="GO:0032259">
    <property type="term" value="P:methylation"/>
    <property type="evidence" value="ECO:0007669"/>
    <property type="project" value="UniProtKB-KW"/>
</dbReference>
<dbReference type="PANTHER" id="PTHR40036">
    <property type="entry name" value="MACROCIN O-METHYLTRANSFERASE"/>
    <property type="match status" value="1"/>
</dbReference>
<reference evidence="2" key="1">
    <citation type="submission" date="2017-06" db="EMBL/GenBank/DDBJ databases">
        <authorList>
            <person name="Varghese N."/>
            <person name="Submissions S."/>
        </authorList>
    </citation>
    <scope>NUCLEOTIDE SEQUENCE [LARGE SCALE GENOMIC DNA]</scope>
    <source>
        <strain evidence="2">5C</strain>
    </source>
</reference>
<dbReference type="EMBL" id="FZOK01000005">
    <property type="protein sequence ID" value="SNS23634.1"/>
    <property type="molecule type" value="Genomic_DNA"/>
</dbReference>
<dbReference type="GO" id="GO:0008168">
    <property type="term" value="F:methyltransferase activity"/>
    <property type="evidence" value="ECO:0007669"/>
    <property type="project" value="UniProtKB-KW"/>
</dbReference>
<proteinExistence type="predicted"/>
<dbReference type="InterPro" id="IPR008884">
    <property type="entry name" value="TylF_MeTrfase"/>
</dbReference>
<dbReference type="AlphaFoldDB" id="A0A239CVS0"/>
<dbReference type="Pfam" id="PF05711">
    <property type="entry name" value="TylF"/>
    <property type="match status" value="1"/>
</dbReference>
<keyword evidence="2" id="KW-1185">Reference proteome</keyword>
<accession>A0A239CVS0</accession>
<gene>
    <name evidence="1" type="ORF">SAMN06295967_105232</name>
</gene>
<evidence type="ECO:0000313" key="1">
    <source>
        <dbReference type="EMBL" id="SNS23634.1"/>
    </source>
</evidence>
<name>A0A239CVS0_9BACT</name>
<organism evidence="1 2">
    <name type="scientific">Belliella buryatensis</name>
    <dbReference type="NCBI Taxonomy" id="1500549"/>
    <lineage>
        <taxon>Bacteria</taxon>
        <taxon>Pseudomonadati</taxon>
        <taxon>Bacteroidota</taxon>
        <taxon>Cytophagia</taxon>
        <taxon>Cytophagales</taxon>
        <taxon>Cyclobacteriaceae</taxon>
        <taxon>Belliella</taxon>
    </lineage>
</organism>